<keyword evidence="2" id="KW-0812">Transmembrane</keyword>
<dbReference type="RefSeq" id="WP_264249232.1">
    <property type="nucleotide sequence ID" value="NZ_CP107567.1"/>
</dbReference>
<sequence length="457" mass="46259">MSGPLRLVPGDGDAPSSLVAPLPRARRRPGWAADPADELAERLFEPIASAVHPYEVAALLESDGLTPDQVTERYGRPDLFTLAEDLYERVPRHYPQPPPAADPWRADPVRCVLRGLVFALPGLAYVLGGGLWHGSADVAGLVVAGLTGWAWNQGLSHRAHVRLGTGGRAAAGRTLAVGAPAGALAASAAGLAVAGPGAGAVFAAGQSCYLAAASVLLVLGREGLLLASLLPVATGAAFTAAARPPVQPAVALLLATVVLAAAAAAHQVRAALRSGPADSAGGRSGLLRSLPYSVFGLGAGVLAALMGARDPALVVVLTLSMGGAEWLLYRFRSLAVGALRSSVGMRDFALRSAGALVRCLAGYSALLAAGALLLGRGPGALLSLLTLGVVLWTALLLQAFALPWVPALVTLLAAAAEAGWAAAGLPQEAVRTVCGTAAAVVLVLTAVRQLCRPTAHR</sequence>
<protein>
    <recommendedName>
        <fullName evidence="5">FUSC family protein</fullName>
    </recommendedName>
</protein>
<evidence type="ECO:0000256" key="1">
    <source>
        <dbReference type="SAM" id="MobiDB-lite"/>
    </source>
</evidence>
<organism evidence="3 4">
    <name type="scientific">Streptomyces peucetius</name>
    <dbReference type="NCBI Taxonomy" id="1950"/>
    <lineage>
        <taxon>Bacteria</taxon>
        <taxon>Bacillati</taxon>
        <taxon>Actinomycetota</taxon>
        <taxon>Actinomycetes</taxon>
        <taxon>Kitasatosporales</taxon>
        <taxon>Streptomycetaceae</taxon>
        <taxon>Streptomyces</taxon>
    </lineage>
</organism>
<feature type="transmembrane region" description="Helical" evidence="2">
    <location>
        <begin position="224"/>
        <end position="242"/>
    </location>
</feature>
<evidence type="ECO:0008006" key="5">
    <source>
        <dbReference type="Google" id="ProtNLM"/>
    </source>
</evidence>
<proteinExistence type="predicted"/>
<reference evidence="3" key="1">
    <citation type="submission" date="2022-10" db="EMBL/GenBank/DDBJ databases">
        <title>Cytochrome P450 Catalyzes Benzene Ring Formation in the Biosynthesis of Trialkyl-Substituted Aromatic Polyketides.</title>
        <authorList>
            <person name="Zhao E."/>
            <person name="Ge H."/>
        </authorList>
    </citation>
    <scope>NUCLEOTIDE SEQUENCE</scope>
    <source>
        <strain evidence="3">NA0869</strain>
    </source>
</reference>
<evidence type="ECO:0000313" key="3">
    <source>
        <dbReference type="EMBL" id="UYQ65905.1"/>
    </source>
</evidence>
<feature type="region of interest" description="Disordered" evidence="1">
    <location>
        <begin position="1"/>
        <end position="30"/>
    </location>
</feature>
<feature type="transmembrane region" description="Helical" evidence="2">
    <location>
        <begin position="429"/>
        <end position="447"/>
    </location>
</feature>
<feature type="transmembrane region" description="Helical" evidence="2">
    <location>
        <begin position="138"/>
        <end position="155"/>
    </location>
</feature>
<gene>
    <name evidence="3" type="ORF">OGH68_33575</name>
</gene>
<keyword evidence="2" id="KW-0472">Membrane</keyword>
<evidence type="ECO:0000256" key="2">
    <source>
        <dbReference type="SAM" id="Phobius"/>
    </source>
</evidence>
<feature type="transmembrane region" description="Helical" evidence="2">
    <location>
        <begin position="248"/>
        <end position="265"/>
    </location>
</feature>
<dbReference type="Proteomes" id="UP001163878">
    <property type="component" value="Chromosome"/>
</dbReference>
<feature type="transmembrane region" description="Helical" evidence="2">
    <location>
        <begin position="286"/>
        <end position="306"/>
    </location>
</feature>
<evidence type="ECO:0000313" key="4">
    <source>
        <dbReference type="Proteomes" id="UP001163878"/>
    </source>
</evidence>
<feature type="transmembrane region" description="Helical" evidence="2">
    <location>
        <begin position="380"/>
        <end position="397"/>
    </location>
</feature>
<keyword evidence="2" id="KW-1133">Transmembrane helix</keyword>
<keyword evidence="4" id="KW-1185">Reference proteome</keyword>
<feature type="transmembrane region" description="Helical" evidence="2">
    <location>
        <begin position="175"/>
        <end position="194"/>
    </location>
</feature>
<dbReference type="EMBL" id="CP107567">
    <property type="protein sequence ID" value="UYQ65905.1"/>
    <property type="molecule type" value="Genomic_DNA"/>
</dbReference>
<feature type="transmembrane region" description="Helical" evidence="2">
    <location>
        <begin position="200"/>
        <end position="219"/>
    </location>
</feature>
<accession>A0ABY6IJL9</accession>
<feature type="transmembrane region" description="Helical" evidence="2">
    <location>
        <begin position="352"/>
        <end position="374"/>
    </location>
</feature>
<name>A0ABY6IJL9_STRPE</name>